<comment type="caution">
    <text evidence="1">The sequence shown here is derived from an EMBL/GenBank/DDBJ whole genome shotgun (WGS) entry which is preliminary data.</text>
</comment>
<dbReference type="RefSeq" id="WP_265788207.1">
    <property type="nucleotide sequence ID" value="NZ_BAABRS010000001.1"/>
</dbReference>
<accession>A0ABT3PWU8</accession>
<dbReference type="Pfam" id="PF15931">
    <property type="entry name" value="DUF4747"/>
    <property type="match status" value="1"/>
</dbReference>
<organism evidence="1 2">
    <name type="scientific">Fodinibius salicampi</name>
    <dbReference type="NCBI Taxonomy" id="1920655"/>
    <lineage>
        <taxon>Bacteria</taxon>
        <taxon>Pseudomonadati</taxon>
        <taxon>Balneolota</taxon>
        <taxon>Balneolia</taxon>
        <taxon>Balneolales</taxon>
        <taxon>Balneolaceae</taxon>
        <taxon>Fodinibius</taxon>
    </lineage>
</organism>
<gene>
    <name evidence="1" type="ORF">LQ318_05370</name>
</gene>
<sequence>MQISLKSPLRSFYIPNIKPVIIKRILLMTNQQEVQFYVFNIRLLTDRSRTPGLYFTLFRRLFAINKSATGSKRQGLLFHTMKRTRYAGIPVLKGHLCRFQKPVNIGSQTVSPAGFPHYQVNEYLFIPAIHRLCLIAGDAPLPLTTLQRLLEEGLNNAVQKEEEVHVTLEKSPDFLDDLLDAPQISDIKFRISYSNQDLNDEYTNLVDSQLRDAEIEYLQISGRAREGKSVELQKSTFLMGAMGLVPSNGYATARIVNRDGYPQWVRTSDYPRQFRLHCSEEQETEAIVRHLLQTYPRADEA</sequence>
<dbReference type="EMBL" id="JAJNDC010000001">
    <property type="protein sequence ID" value="MCW9712332.1"/>
    <property type="molecule type" value="Genomic_DNA"/>
</dbReference>
<dbReference type="Proteomes" id="UP001207337">
    <property type="component" value="Unassembled WGS sequence"/>
</dbReference>
<proteinExistence type="predicted"/>
<evidence type="ECO:0000313" key="1">
    <source>
        <dbReference type="EMBL" id="MCW9712332.1"/>
    </source>
</evidence>
<reference evidence="1 2" key="1">
    <citation type="submission" date="2021-11" db="EMBL/GenBank/DDBJ databases">
        <title>Aliifidinibius sp. nov., a new bacterium isolated from saline soil.</title>
        <authorList>
            <person name="Galisteo C."/>
            <person name="De La Haba R."/>
            <person name="Sanchez-Porro C."/>
            <person name="Ventosa A."/>
        </authorList>
    </citation>
    <scope>NUCLEOTIDE SEQUENCE [LARGE SCALE GENOMIC DNA]</scope>
    <source>
        <strain evidence="1 2">KACC 190600</strain>
    </source>
</reference>
<dbReference type="InterPro" id="IPR031832">
    <property type="entry name" value="DUF4747"/>
</dbReference>
<name>A0ABT3PWU8_9BACT</name>
<protein>
    <submittedName>
        <fullName evidence="1">DUF4747 family protein</fullName>
    </submittedName>
</protein>
<keyword evidence="2" id="KW-1185">Reference proteome</keyword>
<evidence type="ECO:0000313" key="2">
    <source>
        <dbReference type="Proteomes" id="UP001207337"/>
    </source>
</evidence>